<evidence type="ECO:0000256" key="2">
    <source>
        <dbReference type="ARBA" id="ARBA00010472"/>
    </source>
</evidence>
<evidence type="ECO:0000256" key="7">
    <source>
        <dbReference type="ARBA" id="ARBA00023157"/>
    </source>
</evidence>
<keyword evidence="5 8" id="KW-0646">Protease inhibitor</keyword>
<dbReference type="InterPro" id="IPR036819">
    <property type="entry name" value="Subtilisin_inhibitor-like_sf"/>
</dbReference>
<dbReference type="Pfam" id="PF00720">
    <property type="entry name" value="SSI"/>
    <property type="match status" value="1"/>
</dbReference>
<evidence type="ECO:0000256" key="3">
    <source>
        <dbReference type="ARBA" id="ARBA00011738"/>
    </source>
</evidence>
<evidence type="ECO:0000313" key="10">
    <source>
        <dbReference type="EMBL" id="MBU2665660.1"/>
    </source>
</evidence>
<dbReference type="Proteomes" id="UP001519654">
    <property type="component" value="Unassembled WGS sequence"/>
</dbReference>
<keyword evidence="7" id="KW-1015">Disulfide bond</keyword>
<dbReference type="InterPro" id="IPR000691">
    <property type="entry name" value="Prot_inh_I16_SSI"/>
</dbReference>
<evidence type="ECO:0000256" key="5">
    <source>
        <dbReference type="ARBA" id="ARBA00022690"/>
    </source>
</evidence>
<proteinExistence type="inferred from homology"/>
<evidence type="ECO:0000259" key="9">
    <source>
        <dbReference type="Pfam" id="PF00720"/>
    </source>
</evidence>
<evidence type="ECO:0000256" key="8">
    <source>
        <dbReference type="RuleBase" id="RU003471"/>
    </source>
</evidence>
<organism evidence="10 11">
    <name type="scientific">Paractinoplanes bogorensis</name>
    <dbReference type="NCBI Taxonomy" id="1610840"/>
    <lineage>
        <taxon>Bacteria</taxon>
        <taxon>Bacillati</taxon>
        <taxon>Actinomycetota</taxon>
        <taxon>Actinomycetes</taxon>
        <taxon>Micromonosporales</taxon>
        <taxon>Micromonosporaceae</taxon>
        <taxon>Paractinoplanes</taxon>
    </lineage>
</organism>
<dbReference type="PROSITE" id="PS00999">
    <property type="entry name" value="SSI"/>
    <property type="match status" value="1"/>
</dbReference>
<evidence type="ECO:0000256" key="1">
    <source>
        <dbReference type="ARBA" id="ARBA00004613"/>
    </source>
</evidence>
<comment type="similarity">
    <text evidence="2 8">Belongs to the protease inhibitor I16 (SSI) family.</text>
</comment>
<keyword evidence="11" id="KW-1185">Reference proteome</keyword>
<dbReference type="SUPFAM" id="SSF55399">
    <property type="entry name" value="Subtilisin inhibitor"/>
    <property type="match status" value="1"/>
</dbReference>
<evidence type="ECO:0000313" key="11">
    <source>
        <dbReference type="Proteomes" id="UP001519654"/>
    </source>
</evidence>
<dbReference type="Gene3D" id="3.30.350.10">
    <property type="entry name" value="Subtilisin inhibitor-like"/>
    <property type="match status" value="1"/>
</dbReference>
<sequence length="119" mass="12659">MLPILLALSLLNPPYGSPPRAVSDLKLSYTADSGSAVTVTLTCNPPAGGHPTPAAACAQLAKAGGNPDRIKPADSVCYLLYKPVTAEITGTWRGRDIAWTHRFGNSCEMQRDTGVLFRF</sequence>
<feature type="domain" description="Subtilisin inhibitor" evidence="9">
    <location>
        <begin position="26"/>
        <end position="105"/>
    </location>
</feature>
<dbReference type="RefSeq" id="WP_215788904.1">
    <property type="nucleotide sequence ID" value="NZ_JAHKKG010000006.1"/>
</dbReference>
<comment type="subunit">
    <text evidence="3">Homodimer.</text>
</comment>
<protein>
    <submittedName>
        <fullName evidence="10">Serine protease</fullName>
    </submittedName>
</protein>
<keyword evidence="10" id="KW-0645">Protease</keyword>
<dbReference type="PRINTS" id="PR00294">
    <property type="entry name" value="SSBTLNINHBTR"/>
</dbReference>
<dbReference type="InterPro" id="IPR023549">
    <property type="entry name" value="Subtilisin_inhibitor"/>
</dbReference>
<name>A0ABS5YQE6_9ACTN</name>
<keyword evidence="4" id="KW-0964">Secreted</keyword>
<dbReference type="GO" id="GO:0006508">
    <property type="term" value="P:proteolysis"/>
    <property type="evidence" value="ECO:0007669"/>
    <property type="project" value="UniProtKB-KW"/>
</dbReference>
<dbReference type="EMBL" id="JAHKKG010000006">
    <property type="protein sequence ID" value="MBU2665660.1"/>
    <property type="molecule type" value="Genomic_DNA"/>
</dbReference>
<gene>
    <name evidence="10" type="ORF">KOI35_19310</name>
</gene>
<comment type="subcellular location">
    <subcellularLocation>
        <location evidence="1">Secreted</location>
    </subcellularLocation>
</comment>
<dbReference type="GO" id="GO:0008233">
    <property type="term" value="F:peptidase activity"/>
    <property type="evidence" value="ECO:0007669"/>
    <property type="project" value="UniProtKB-KW"/>
</dbReference>
<dbReference type="InterPro" id="IPR020054">
    <property type="entry name" value="Prot_inh_SSI_I16_CS"/>
</dbReference>
<keyword evidence="10" id="KW-0378">Hydrolase</keyword>
<accession>A0ABS5YQE6</accession>
<reference evidence="10 11" key="1">
    <citation type="submission" date="2021-06" db="EMBL/GenBank/DDBJ databases">
        <title>Actinoplanes lichenicola sp. nov., and Actinoplanes ovalisporus sp. nov., isolated from lichen in Thailand.</title>
        <authorList>
            <person name="Saeng-In P."/>
            <person name="Kanchanasin P."/>
            <person name="Yuki M."/>
            <person name="Kudo T."/>
            <person name="Ohkuma M."/>
            <person name="Phongsopitanun W."/>
            <person name="Tanasupawat S."/>
        </authorList>
    </citation>
    <scope>NUCLEOTIDE SEQUENCE [LARGE SCALE GENOMIC DNA]</scope>
    <source>
        <strain evidence="10 11">NBRC 110975</strain>
    </source>
</reference>
<evidence type="ECO:0000256" key="4">
    <source>
        <dbReference type="ARBA" id="ARBA00022525"/>
    </source>
</evidence>
<evidence type="ECO:0000256" key="6">
    <source>
        <dbReference type="ARBA" id="ARBA00022900"/>
    </source>
</evidence>
<keyword evidence="6 8" id="KW-0722">Serine protease inhibitor</keyword>
<comment type="caution">
    <text evidence="10">The sequence shown here is derived from an EMBL/GenBank/DDBJ whole genome shotgun (WGS) entry which is preliminary data.</text>
</comment>